<feature type="transmembrane region" description="Helical" evidence="1">
    <location>
        <begin position="188"/>
        <end position="216"/>
    </location>
</feature>
<dbReference type="AlphaFoldDB" id="A0A8X6KS09"/>
<feature type="transmembrane region" description="Helical" evidence="1">
    <location>
        <begin position="60"/>
        <end position="93"/>
    </location>
</feature>
<evidence type="ECO:0000256" key="1">
    <source>
        <dbReference type="SAM" id="Phobius"/>
    </source>
</evidence>
<gene>
    <name evidence="2" type="primary">NCL1_29910</name>
    <name evidence="2" type="ORF">TNCT_281601</name>
</gene>
<feature type="transmembrane region" description="Helical" evidence="1">
    <location>
        <begin position="145"/>
        <end position="166"/>
    </location>
</feature>
<dbReference type="Proteomes" id="UP000887116">
    <property type="component" value="Unassembled WGS sequence"/>
</dbReference>
<dbReference type="InterPro" id="IPR040350">
    <property type="entry name" value="TMEM272"/>
</dbReference>
<keyword evidence="1" id="KW-0812">Transmembrane</keyword>
<evidence type="ECO:0000313" key="2">
    <source>
        <dbReference type="EMBL" id="GFQ82924.1"/>
    </source>
</evidence>
<dbReference type="PANTHER" id="PTHR33444:SF2">
    <property type="entry name" value="MARVEL DOMAIN-CONTAINING PROTEIN"/>
    <property type="match status" value="1"/>
</dbReference>
<keyword evidence="3" id="KW-1185">Reference proteome</keyword>
<comment type="caution">
    <text evidence="2">The sequence shown here is derived from an EMBL/GenBank/DDBJ whole genome shotgun (WGS) entry which is preliminary data.</text>
</comment>
<reference evidence="2" key="1">
    <citation type="submission" date="2020-07" db="EMBL/GenBank/DDBJ databases">
        <title>Multicomponent nature underlies the extraordinary mechanical properties of spider dragline silk.</title>
        <authorList>
            <person name="Kono N."/>
            <person name="Nakamura H."/>
            <person name="Mori M."/>
            <person name="Yoshida Y."/>
            <person name="Ohtoshi R."/>
            <person name="Malay A.D."/>
            <person name="Moran D.A.P."/>
            <person name="Tomita M."/>
            <person name="Numata K."/>
            <person name="Arakawa K."/>
        </authorList>
    </citation>
    <scope>NUCLEOTIDE SEQUENCE</scope>
</reference>
<dbReference type="EMBL" id="BMAO01012641">
    <property type="protein sequence ID" value="GFQ82924.1"/>
    <property type="molecule type" value="Genomic_DNA"/>
</dbReference>
<sequence length="218" mass="24390">MYQSTDKLVSNEQGVARDGYQSVEGGGPVGGNESNIQEPPPTFLASVKKAREENVGCCNFCMAFFALLIGSIVWTIVLIVIVTVPIVMIVIGAEYFHDCPVQKMIPISVIVAGCVALLSNVMNLVDRFKRFSETGMPKRHTVIGWVNVILNLFLFAWFVAACYWVYSADVQFDKTKESNYCNPHLYGFAYWLLNFIFIFFGAMVVISAIVMCFALMCW</sequence>
<dbReference type="PANTHER" id="PTHR33444">
    <property type="entry name" value="SI:DKEY-19B23.12-RELATED"/>
    <property type="match status" value="1"/>
</dbReference>
<keyword evidence="1" id="KW-1133">Transmembrane helix</keyword>
<feature type="transmembrane region" description="Helical" evidence="1">
    <location>
        <begin position="105"/>
        <end position="125"/>
    </location>
</feature>
<keyword evidence="1" id="KW-0472">Membrane</keyword>
<evidence type="ECO:0000313" key="3">
    <source>
        <dbReference type="Proteomes" id="UP000887116"/>
    </source>
</evidence>
<organism evidence="2 3">
    <name type="scientific">Trichonephila clavata</name>
    <name type="common">Joro spider</name>
    <name type="synonym">Nephila clavata</name>
    <dbReference type="NCBI Taxonomy" id="2740835"/>
    <lineage>
        <taxon>Eukaryota</taxon>
        <taxon>Metazoa</taxon>
        <taxon>Ecdysozoa</taxon>
        <taxon>Arthropoda</taxon>
        <taxon>Chelicerata</taxon>
        <taxon>Arachnida</taxon>
        <taxon>Araneae</taxon>
        <taxon>Araneomorphae</taxon>
        <taxon>Entelegynae</taxon>
        <taxon>Araneoidea</taxon>
        <taxon>Nephilidae</taxon>
        <taxon>Trichonephila</taxon>
    </lineage>
</organism>
<proteinExistence type="predicted"/>
<accession>A0A8X6KS09</accession>
<dbReference type="OrthoDB" id="6157510at2759"/>
<protein>
    <submittedName>
        <fullName evidence="2">Uncharacterized protein</fullName>
    </submittedName>
</protein>
<name>A0A8X6KS09_TRICU</name>